<accession>A0A0R1XJ27</accession>
<feature type="transmembrane region" description="Helical" evidence="1">
    <location>
        <begin position="124"/>
        <end position="143"/>
    </location>
</feature>
<protein>
    <submittedName>
        <fullName evidence="2">Uncharacterized protein</fullName>
    </submittedName>
</protein>
<keyword evidence="1" id="KW-0812">Transmembrane</keyword>
<dbReference type="PATRIC" id="fig|1122147.4.peg.532"/>
<keyword evidence="1" id="KW-0472">Membrane</keyword>
<organism evidence="2 3">
    <name type="scientific">Schleiferilactobacillus harbinensis DSM 16991</name>
    <dbReference type="NCBI Taxonomy" id="1122147"/>
    <lineage>
        <taxon>Bacteria</taxon>
        <taxon>Bacillati</taxon>
        <taxon>Bacillota</taxon>
        <taxon>Bacilli</taxon>
        <taxon>Lactobacillales</taxon>
        <taxon>Lactobacillaceae</taxon>
        <taxon>Schleiferilactobacillus</taxon>
    </lineage>
</organism>
<feature type="transmembrane region" description="Helical" evidence="1">
    <location>
        <begin position="37"/>
        <end position="59"/>
    </location>
</feature>
<gene>
    <name evidence="2" type="ORF">FC91_GL000512</name>
</gene>
<dbReference type="Proteomes" id="UP000050949">
    <property type="component" value="Unassembled WGS sequence"/>
</dbReference>
<evidence type="ECO:0000313" key="3">
    <source>
        <dbReference type="Proteomes" id="UP000050949"/>
    </source>
</evidence>
<name>A0A0R1XJ27_9LACO</name>
<dbReference type="EMBL" id="AZFW01000013">
    <property type="protein sequence ID" value="KRM29493.1"/>
    <property type="molecule type" value="Genomic_DNA"/>
</dbReference>
<dbReference type="AlphaFoldDB" id="A0A0R1XJ27"/>
<sequence length="145" mass="16403">MVFLLAKLVNLRPAQVRPFFFGWAHDMPFQQLVETAIVAGTALVVGSTLRDLTGLYPMIVTRASRRGYQRIVYRQLGMVTLILTGLTWGIALWWTPFDFLWFGSCLVLIAVSIVPFIQKRLDWAVLESMGILLGLRIGLQFLVGF</sequence>
<reference evidence="2 3" key="1">
    <citation type="journal article" date="2015" name="Genome Announc.">
        <title>Expanding the biotechnology potential of lactobacilli through comparative genomics of 213 strains and associated genera.</title>
        <authorList>
            <person name="Sun Z."/>
            <person name="Harris H.M."/>
            <person name="McCann A."/>
            <person name="Guo C."/>
            <person name="Argimon S."/>
            <person name="Zhang W."/>
            <person name="Yang X."/>
            <person name="Jeffery I.B."/>
            <person name="Cooney J.C."/>
            <person name="Kagawa T.F."/>
            <person name="Liu W."/>
            <person name="Song Y."/>
            <person name="Salvetti E."/>
            <person name="Wrobel A."/>
            <person name="Rasinkangas P."/>
            <person name="Parkhill J."/>
            <person name="Rea M.C."/>
            <person name="O'Sullivan O."/>
            <person name="Ritari J."/>
            <person name="Douillard F.P."/>
            <person name="Paul Ross R."/>
            <person name="Yang R."/>
            <person name="Briner A.E."/>
            <person name="Felis G.E."/>
            <person name="de Vos W.M."/>
            <person name="Barrangou R."/>
            <person name="Klaenhammer T.R."/>
            <person name="Caufield P.W."/>
            <person name="Cui Y."/>
            <person name="Zhang H."/>
            <person name="O'Toole P.W."/>
        </authorList>
    </citation>
    <scope>NUCLEOTIDE SEQUENCE [LARGE SCALE GENOMIC DNA]</scope>
    <source>
        <strain evidence="2 3">DSM 16991</strain>
    </source>
</reference>
<feature type="transmembrane region" description="Helical" evidence="1">
    <location>
        <begin position="71"/>
        <end position="93"/>
    </location>
</feature>
<evidence type="ECO:0000313" key="2">
    <source>
        <dbReference type="EMBL" id="KRM29493.1"/>
    </source>
</evidence>
<keyword evidence="1" id="KW-1133">Transmembrane helix</keyword>
<comment type="caution">
    <text evidence="2">The sequence shown here is derived from an EMBL/GenBank/DDBJ whole genome shotgun (WGS) entry which is preliminary data.</text>
</comment>
<evidence type="ECO:0000256" key="1">
    <source>
        <dbReference type="SAM" id="Phobius"/>
    </source>
</evidence>
<dbReference type="eggNOG" id="ENOG5030BH6">
    <property type="taxonomic scope" value="Bacteria"/>
</dbReference>
<feature type="transmembrane region" description="Helical" evidence="1">
    <location>
        <begin position="99"/>
        <end position="117"/>
    </location>
</feature>
<proteinExistence type="predicted"/>